<feature type="chain" id="PRO_5003840322" description="Beta-galactosidase" evidence="5">
    <location>
        <begin position="21"/>
        <end position="809"/>
    </location>
</feature>
<dbReference type="OrthoDB" id="9802773at2"/>
<evidence type="ECO:0000256" key="2">
    <source>
        <dbReference type="ARBA" id="ARBA00022801"/>
    </source>
</evidence>
<feature type="domain" description="DUF4982" evidence="9">
    <location>
        <begin position="632"/>
        <end position="690"/>
    </location>
</feature>
<dbReference type="InterPro" id="IPR032311">
    <property type="entry name" value="DUF4982"/>
</dbReference>
<dbReference type="InterPro" id="IPR006104">
    <property type="entry name" value="Glyco_hydro_2_N"/>
</dbReference>
<name>K0WU56_9BACT</name>
<dbReference type="SUPFAM" id="SSF51445">
    <property type="entry name" value="(Trans)glycosidases"/>
    <property type="match status" value="1"/>
</dbReference>
<dbReference type="InterPro" id="IPR008979">
    <property type="entry name" value="Galactose-bd-like_sf"/>
</dbReference>
<dbReference type="InterPro" id="IPR040605">
    <property type="entry name" value="Glyco_hydro2_dom5"/>
</dbReference>
<dbReference type="InterPro" id="IPR013783">
    <property type="entry name" value="Ig-like_fold"/>
</dbReference>
<evidence type="ECO:0000313" key="11">
    <source>
        <dbReference type="EMBL" id="EJZ62923.1"/>
    </source>
</evidence>
<organism evidence="11 12">
    <name type="scientific">Barnesiella intestinihominis YIT 11860</name>
    <dbReference type="NCBI Taxonomy" id="742726"/>
    <lineage>
        <taxon>Bacteria</taxon>
        <taxon>Pseudomonadati</taxon>
        <taxon>Bacteroidota</taxon>
        <taxon>Bacteroidia</taxon>
        <taxon>Bacteroidales</taxon>
        <taxon>Barnesiellaceae</taxon>
        <taxon>Barnesiella</taxon>
    </lineage>
</organism>
<dbReference type="AlphaFoldDB" id="K0WU56"/>
<dbReference type="InterPro" id="IPR006101">
    <property type="entry name" value="Glyco_hydro_2"/>
</dbReference>
<dbReference type="GeneID" id="77849477"/>
<dbReference type="Gene3D" id="2.60.120.260">
    <property type="entry name" value="Galactose-binding domain-like"/>
    <property type="match status" value="1"/>
</dbReference>
<dbReference type="SUPFAM" id="SSF49303">
    <property type="entry name" value="beta-Galactosidase/glucuronidase domain"/>
    <property type="match status" value="1"/>
</dbReference>
<dbReference type="InterPro" id="IPR006102">
    <property type="entry name" value="Ig-like_GH2"/>
</dbReference>
<evidence type="ECO:0000313" key="12">
    <source>
        <dbReference type="Proteomes" id="UP000006044"/>
    </source>
</evidence>
<evidence type="ECO:0000256" key="3">
    <source>
        <dbReference type="ARBA" id="ARBA00023295"/>
    </source>
</evidence>
<feature type="domain" description="Glycosyl hydrolases family 2 sugar binding" evidence="8">
    <location>
        <begin position="84"/>
        <end position="177"/>
    </location>
</feature>
<evidence type="ECO:0000259" key="8">
    <source>
        <dbReference type="Pfam" id="PF02837"/>
    </source>
</evidence>
<keyword evidence="3 4" id="KW-0326">Glycosidase</keyword>
<dbReference type="PROSITE" id="PS00719">
    <property type="entry name" value="GLYCOSYL_HYDROL_F2_1"/>
    <property type="match status" value="1"/>
</dbReference>
<reference evidence="11 12" key="1">
    <citation type="submission" date="2012-08" db="EMBL/GenBank/DDBJ databases">
        <title>The Genome Sequence of Barnesiella intestinihominis YIT 11860.</title>
        <authorList>
            <consortium name="The Broad Institute Genome Sequencing Platform"/>
            <person name="Earl A."/>
            <person name="Ward D."/>
            <person name="Feldgarden M."/>
            <person name="Gevers D."/>
            <person name="Morotomi M."/>
            <person name="Walker B."/>
            <person name="Young S.K."/>
            <person name="Zeng Q."/>
            <person name="Gargeya S."/>
            <person name="Fitzgerald M."/>
            <person name="Haas B."/>
            <person name="Abouelleil A."/>
            <person name="Alvarado L."/>
            <person name="Arachchi H.M."/>
            <person name="Berlin A.M."/>
            <person name="Chapman S.B."/>
            <person name="Goldberg J."/>
            <person name="Griggs A."/>
            <person name="Gujja S."/>
            <person name="Hansen M."/>
            <person name="Howarth C."/>
            <person name="Imamovic A."/>
            <person name="Larimer J."/>
            <person name="McCowen C."/>
            <person name="Montmayeur A."/>
            <person name="Murphy C."/>
            <person name="Neiman D."/>
            <person name="Pearson M."/>
            <person name="Priest M."/>
            <person name="Roberts A."/>
            <person name="Saif S."/>
            <person name="Shea T."/>
            <person name="Sisk P."/>
            <person name="Sykes S."/>
            <person name="Wortman J."/>
            <person name="Nusbaum C."/>
            <person name="Birren B."/>
        </authorList>
    </citation>
    <scope>NUCLEOTIDE SEQUENCE [LARGE SCALE GENOMIC DNA]</scope>
    <source>
        <strain evidence="11 12">YIT 11860</strain>
    </source>
</reference>
<dbReference type="PANTHER" id="PTHR42732:SF1">
    <property type="entry name" value="BETA-MANNOSIDASE"/>
    <property type="match status" value="1"/>
</dbReference>
<sequence>MRRLSLLGLLILTLSPLCLRATEARVIQNIDFDWYFYPADIQGCEMDNSRFLSWRKVDVPHDYSIEGTYDQKNGRENGFLPGGGVVWYKKELEWNPLWEGKKVFIEFDGAYMNSTVWLNGYKLGFYPNGYLGFSYDLTPYLVKGTNVLSVRLDNSRLPSARWYSGIGIYRHVNLVTTDPVHIARFGTCIRAEEISTESARICIETEVNSPEACEVPIKLISVIRDSRGREVGRSQRNGQISCYQLTSFDTICVENPRLWSPDTPECYYMESFVEKEGKIVDNYTTRFGIRRLEYIPEKGFRLNDIPTKMKGVCLHQNMGAVGTALAEDIWHKRLIQLKKMGCNAIRTSHYPYAPEFYAMCDTLGFMVIDEPWDGWFHWYGCHKVPYDYSNDFLDWWEKDLPDFIKRDRNCPSVVMWSLGNEVWGYDRHMYLQYKMNKIFHDMDPTRPTTQAYCTDLYIDIAGFNANGECKGDISDFHKKQPLKLAVGTEIPHTRQTRGVYRTIGTRKPWDKDEVLNEHDAARVFPLTSFTTEEVFDGIDTRYASSYDNQTRRISVREQWKQTRDNDFFIGQFVWTGFDYLGESWGWPGRTNNYGIIDLAGFEKDHYYLYQSLWSDEPMVHVLPHWTHPGKEGVEIPVVVYTNGDAAELFYNGKSLGRKDMHRDSLQIVWNVPYRPGTIKAVAYKDGRVIASCSHKTAGKAYSLKLTADRKTMKSNRKDVVFVTVDVTDKKGNFVPYANVDVDFEVKGDYKLIGVENGDVLDIAPHKVLHRKTFNGKALLILQATDNAGRLRIQAKSPGLKSSSVEINVI</sequence>
<dbReference type="InterPro" id="IPR036156">
    <property type="entry name" value="Beta-gal/glucu_dom_sf"/>
</dbReference>
<dbReference type="GO" id="GO:0005975">
    <property type="term" value="P:carbohydrate metabolic process"/>
    <property type="evidence" value="ECO:0007669"/>
    <property type="project" value="InterPro"/>
</dbReference>
<evidence type="ECO:0000256" key="1">
    <source>
        <dbReference type="ARBA" id="ARBA00007401"/>
    </source>
</evidence>
<evidence type="ECO:0000259" key="6">
    <source>
        <dbReference type="Pfam" id="PF00703"/>
    </source>
</evidence>
<dbReference type="InterPro" id="IPR006103">
    <property type="entry name" value="Glyco_hydro_2_cat"/>
</dbReference>
<dbReference type="Pfam" id="PF02836">
    <property type="entry name" value="Glyco_hydro_2_C"/>
    <property type="match status" value="1"/>
</dbReference>
<evidence type="ECO:0000259" key="7">
    <source>
        <dbReference type="Pfam" id="PF02836"/>
    </source>
</evidence>
<keyword evidence="2 4" id="KW-0378">Hydrolase</keyword>
<evidence type="ECO:0000256" key="5">
    <source>
        <dbReference type="SAM" id="SignalP"/>
    </source>
</evidence>
<proteinExistence type="inferred from homology"/>
<dbReference type="GO" id="GO:0004553">
    <property type="term" value="F:hydrolase activity, hydrolyzing O-glycosyl compounds"/>
    <property type="evidence" value="ECO:0007669"/>
    <property type="project" value="InterPro"/>
</dbReference>
<keyword evidence="12" id="KW-1185">Reference proteome</keyword>
<evidence type="ECO:0008006" key="13">
    <source>
        <dbReference type="Google" id="ProtNLM"/>
    </source>
</evidence>
<dbReference type="PRINTS" id="PR00132">
    <property type="entry name" value="GLHYDRLASE2"/>
</dbReference>
<comment type="similarity">
    <text evidence="1 4">Belongs to the glycosyl hydrolase 2 family.</text>
</comment>
<dbReference type="Pfam" id="PF18565">
    <property type="entry name" value="Glyco_hydro2_C5"/>
    <property type="match status" value="1"/>
</dbReference>
<dbReference type="Gene3D" id="3.20.20.80">
    <property type="entry name" value="Glycosidases"/>
    <property type="match status" value="1"/>
</dbReference>
<feature type="domain" description="Glycoside hydrolase family 2 catalytic" evidence="7">
    <location>
        <begin position="297"/>
        <end position="449"/>
    </location>
</feature>
<dbReference type="Pfam" id="PF00703">
    <property type="entry name" value="Glyco_hydro_2"/>
    <property type="match status" value="1"/>
</dbReference>
<accession>K0WU56</accession>
<dbReference type="Proteomes" id="UP000006044">
    <property type="component" value="Unassembled WGS sequence"/>
</dbReference>
<dbReference type="HOGENOM" id="CLU_006501_0_1_10"/>
<dbReference type="eggNOG" id="COG3250">
    <property type="taxonomic scope" value="Bacteria"/>
</dbReference>
<dbReference type="SUPFAM" id="SSF49785">
    <property type="entry name" value="Galactose-binding domain-like"/>
    <property type="match status" value="1"/>
</dbReference>
<feature type="signal peptide" evidence="5">
    <location>
        <begin position="1"/>
        <end position="20"/>
    </location>
</feature>
<evidence type="ECO:0000259" key="9">
    <source>
        <dbReference type="Pfam" id="PF16355"/>
    </source>
</evidence>
<protein>
    <recommendedName>
        <fullName evidence="13">Beta-galactosidase</fullName>
    </recommendedName>
</protein>
<gene>
    <name evidence="11" type="ORF">HMPREF9448_02277</name>
</gene>
<dbReference type="PANTHER" id="PTHR42732">
    <property type="entry name" value="BETA-GALACTOSIDASE"/>
    <property type="match status" value="1"/>
</dbReference>
<dbReference type="InterPro" id="IPR023230">
    <property type="entry name" value="Glyco_hydro_2_CS"/>
</dbReference>
<feature type="domain" description="Glycoside hydrolase family 2" evidence="10">
    <location>
        <begin position="703"/>
        <end position="805"/>
    </location>
</feature>
<evidence type="ECO:0000256" key="4">
    <source>
        <dbReference type="RuleBase" id="RU361154"/>
    </source>
</evidence>
<dbReference type="Gene3D" id="2.60.40.10">
    <property type="entry name" value="Immunoglobulins"/>
    <property type="match status" value="3"/>
</dbReference>
<dbReference type="RefSeq" id="WP_008862667.1">
    <property type="nucleotide sequence ID" value="NZ_JH815205.1"/>
</dbReference>
<dbReference type="Pfam" id="PF02837">
    <property type="entry name" value="Glyco_hydro_2_N"/>
    <property type="match status" value="1"/>
</dbReference>
<feature type="domain" description="Glycoside hydrolase family 2 immunoglobulin-like beta-sandwich" evidence="6">
    <location>
        <begin position="190"/>
        <end position="290"/>
    </location>
</feature>
<dbReference type="EMBL" id="ADLE01000015">
    <property type="protein sequence ID" value="EJZ62923.1"/>
    <property type="molecule type" value="Genomic_DNA"/>
</dbReference>
<evidence type="ECO:0000259" key="10">
    <source>
        <dbReference type="Pfam" id="PF18565"/>
    </source>
</evidence>
<comment type="caution">
    <text evidence="11">The sequence shown here is derived from an EMBL/GenBank/DDBJ whole genome shotgun (WGS) entry which is preliminary data.</text>
</comment>
<dbReference type="STRING" id="742726.HMPREF9448_02277"/>
<dbReference type="Pfam" id="PF16355">
    <property type="entry name" value="DUF4982"/>
    <property type="match status" value="1"/>
</dbReference>
<dbReference type="PATRIC" id="fig|742726.3.peg.2376"/>
<dbReference type="InterPro" id="IPR017853">
    <property type="entry name" value="GH"/>
</dbReference>
<dbReference type="InterPro" id="IPR051913">
    <property type="entry name" value="GH2_Domain-Containing"/>
</dbReference>
<keyword evidence="5" id="KW-0732">Signal</keyword>